<evidence type="ECO:0008006" key="5">
    <source>
        <dbReference type="Google" id="ProtNLM"/>
    </source>
</evidence>
<dbReference type="Pfam" id="PF12904">
    <property type="entry name" value="Collagen_bind_2"/>
    <property type="match status" value="1"/>
</dbReference>
<comment type="caution">
    <text evidence="3">The sequence shown here is derived from an EMBL/GenBank/DDBJ whole genome shotgun (WGS) entry which is preliminary data.</text>
</comment>
<protein>
    <recommendedName>
        <fullName evidence="5">Collagen-binding domain-containing protein</fullName>
    </recommendedName>
</protein>
<feature type="domain" description="Putative collagen-binding" evidence="1">
    <location>
        <begin position="138"/>
        <end position="225"/>
    </location>
</feature>
<dbReference type="PANTHER" id="PTHR37836">
    <property type="entry name" value="LMO1036 PROTEIN"/>
    <property type="match status" value="1"/>
</dbReference>
<sequence>MRDKFTGPVLDLENHYEGAHDSFSLARPMWNASYIRTGLYHGVYNGASGFTYGCNSVWQMYEPRADLLSDADYYDPQINQNATGSWRRDIFLEGATQTQYVTKPLQNLSTAVLETLEPARELLSSPSGLTGKSVNTYEGTRYISILATTTRDRYYVYTGHGDAFSLQLDNGSGARTGTASWFSPRDGQFSSNSTVNVPDSANGTRIDFTPPSGGGIDNDWLLVLQF</sequence>
<evidence type="ECO:0000313" key="4">
    <source>
        <dbReference type="Proteomes" id="UP000198211"/>
    </source>
</evidence>
<dbReference type="Pfam" id="PF13204">
    <property type="entry name" value="Apiosidase"/>
    <property type="match status" value="1"/>
</dbReference>
<proteinExistence type="predicted"/>
<dbReference type="AlphaFoldDB" id="A0A225USF1"/>
<keyword evidence="4" id="KW-1185">Reference proteome</keyword>
<name>A0A225USF1_9STRA</name>
<dbReference type="EMBL" id="NBNE01012229">
    <property type="protein sequence ID" value="OWY95982.1"/>
    <property type="molecule type" value="Genomic_DNA"/>
</dbReference>
<organism evidence="3 4">
    <name type="scientific">Phytophthora megakarya</name>
    <dbReference type="NCBI Taxonomy" id="4795"/>
    <lineage>
        <taxon>Eukaryota</taxon>
        <taxon>Sar</taxon>
        <taxon>Stramenopiles</taxon>
        <taxon>Oomycota</taxon>
        <taxon>Peronosporomycetes</taxon>
        <taxon>Peronosporales</taxon>
        <taxon>Peronosporaceae</taxon>
        <taxon>Phytophthora</taxon>
    </lineage>
</organism>
<reference evidence="4" key="1">
    <citation type="submission" date="2017-03" db="EMBL/GenBank/DDBJ databases">
        <title>Phytopthora megakarya and P. palmivora, two closely related causual agents of cacao black pod achieved similar genome size and gene model numbers by different mechanisms.</title>
        <authorList>
            <person name="Ali S."/>
            <person name="Shao J."/>
            <person name="Larry D.J."/>
            <person name="Kronmiller B."/>
            <person name="Shen D."/>
            <person name="Strem M.D."/>
            <person name="Melnick R.L."/>
            <person name="Guiltinan M.J."/>
            <person name="Tyler B.M."/>
            <person name="Meinhardt L.W."/>
            <person name="Bailey B.A."/>
        </authorList>
    </citation>
    <scope>NUCLEOTIDE SEQUENCE [LARGE SCALE GENOMIC DNA]</scope>
    <source>
        <strain evidence="4">zdho120</strain>
    </source>
</reference>
<dbReference type="STRING" id="4795.A0A225USF1"/>
<evidence type="ECO:0000313" key="3">
    <source>
        <dbReference type="EMBL" id="OWY95982.1"/>
    </source>
</evidence>
<dbReference type="InterPro" id="IPR024749">
    <property type="entry name" value="Collagen-bd_put"/>
</dbReference>
<gene>
    <name evidence="3" type="ORF">PHMEG_00033870</name>
</gene>
<accession>A0A225USF1</accession>
<dbReference type="PANTHER" id="PTHR37836:SF2">
    <property type="entry name" value="DUF4038 DOMAIN-CONTAINING PROTEIN"/>
    <property type="match status" value="1"/>
</dbReference>
<evidence type="ECO:0000259" key="2">
    <source>
        <dbReference type="Pfam" id="PF13204"/>
    </source>
</evidence>
<dbReference type="OrthoDB" id="2581507at2759"/>
<evidence type="ECO:0000259" key="1">
    <source>
        <dbReference type="Pfam" id="PF12904"/>
    </source>
</evidence>
<feature type="domain" description="Apiosidase-like catalytic" evidence="2">
    <location>
        <begin position="2"/>
        <end position="109"/>
    </location>
</feature>
<dbReference type="InterPro" id="IPR025277">
    <property type="entry name" value="Apiosidase-like_cat_dom"/>
</dbReference>
<dbReference type="Proteomes" id="UP000198211">
    <property type="component" value="Unassembled WGS sequence"/>
</dbReference>